<dbReference type="InterPro" id="IPR051933">
    <property type="entry name" value="Resuscitation_pf_RpfB"/>
</dbReference>
<protein>
    <recommendedName>
        <fullName evidence="3">3D domain-containing protein</fullName>
    </recommendedName>
</protein>
<keyword evidence="1 2" id="KW-0732">Signal</keyword>
<gene>
    <name evidence="4" type="ORF">FPZ49_04755</name>
</gene>
<comment type="caution">
    <text evidence="4">The sequence shown here is derived from an EMBL/GenBank/DDBJ whole genome shotgun (WGS) entry which is preliminary data.</text>
</comment>
<dbReference type="GO" id="GO:0019867">
    <property type="term" value="C:outer membrane"/>
    <property type="evidence" value="ECO:0007669"/>
    <property type="project" value="InterPro"/>
</dbReference>
<organism evidence="4 5">
    <name type="scientific">Paenibacillus cremeus</name>
    <dbReference type="NCBI Taxonomy" id="2163881"/>
    <lineage>
        <taxon>Bacteria</taxon>
        <taxon>Bacillati</taxon>
        <taxon>Bacillota</taxon>
        <taxon>Bacilli</taxon>
        <taxon>Bacillales</taxon>
        <taxon>Paenibacillaceae</taxon>
        <taxon>Paenibacillus</taxon>
    </lineage>
</organism>
<keyword evidence="5" id="KW-1185">Reference proteome</keyword>
<dbReference type="PANTHER" id="PTHR39160">
    <property type="entry name" value="CELL WALL-BINDING PROTEIN YOCH"/>
    <property type="match status" value="1"/>
</dbReference>
<dbReference type="CDD" id="cd14667">
    <property type="entry name" value="3D_containing_proteins"/>
    <property type="match status" value="1"/>
</dbReference>
<feature type="chain" id="PRO_5038786392" description="3D domain-containing protein" evidence="2">
    <location>
        <begin position="23"/>
        <end position="178"/>
    </location>
</feature>
<feature type="domain" description="3D" evidence="3">
    <location>
        <begin position="115"/>
        <end position="168"/>
    </location>
</feature>
<evidence type="ECO:0000259" key="3">
    <source>
        <dbReference type="Pfam" id="PF06725"/>
    </source>
</evidence>
<dbReference type="Gene3D" id="2.40.40.10">
    <property type="entry name" value="RlpA-like domain"/>
    <property type="match status" value="1"/>
</dbReference>
<dbReference type="AlphaFoldDB" id="A0A559KG96"/>
<dbReference type="GO" id="GO:0009254">
    <property type="term" value="P:peptidoglycan turnover"/>
    <property type="evidence" value="ECO:0007669"/>
    <property type="project" value="InterPro"/>
</dbReference>
<feature type="signal peptide" evidence="2">
    <location>
        <begin position="1"/>
        <end position="22"/>
    </location>
</feature>
<evidence type="ECO:0000256" key="2">
    <source>
        <dbReference type="SAM" id="SignalP"/>
    </source>
</evidence>
<dbReference type="InterPro" id="IPR036908">
    <property type="entry name" value="RlpA-like_sf"/>
</dbReference>
<dbReference type="Pfam" id="PF06725">
    <property type="entry name" value="3D"/>
    <property type="match status" value="1"/>
</dbReference>
<dbReference type="InterPro" id="IPR059180">
    <property type="entry name" value="3D_YorM"/>
</dbReference>
<dbReference type="InterPro" id="IPR010611">
    <property type="entry name" value="3D_dom"/>
</dbReference>
<accession>A0A559KG96</accession>
<sequence length="178" mass="19692">MRKRILSSTLAAILLFTNVKTASSVEEVHYTTTHETISSAAQEDVVTTQFTFPRTVAVKTVEAEPKAKPKITYEEYGTFSVTAYTSGYESTQKKKGDPGYGRTASGTLAKEGRTAACPRSIPFGVEIYIPELNHTYVCEDRGGAIKAGHLDLYFDNLQEAKDFGRQRLSIKAKINHDF</sequence>
<evidence type="ECO:0000313" key="4">
    <source>
        <dbReference type="EMBL" id="TVY11149.1"/>
    </source>
</evidence>
<reference evidence="4 5" key="1">
    <citation type="submission" date="2019-07" db="EMBL/GenBank/DDBJ databases">
        <authorList>
            <person name="Kim J."/>
        </authorList>
    </citation>
    <scope>NUCLEOTIDE SEQUENCE [LARGE SCALE GENOMIC DNA]</scope>
    <source>
        <strain evidence="4 5">JC52</strain>
    </source>
</reference>
<dbReference type="OrthoDB" id="9798935at2"/>
<evidence type="ECO:0000256" key="1">
    <source>
        <dbReference type="ARBA" id="ARBA00022729"/>
    </source>
</evidence>
<dbReference type="PANTHER" id="PTHR39160:SF4">
    <property type="entry name" value="RESUSCITATION-PROMOTING FACTOR RPFB"/>
    <property type="match status" value="1"/>
</dbReference>
<dbReference type="EMBL" id="VNJI01000004">
    <property type="protein sequence ID" value="TVY11149.1"/>
    <property type="molecule type" value="Genomic_DNA"/>
</dbReference>
<evidence type="ECO:0000313" key="5">
    <source>
        <dbReference type="Proteomes" id="UP000317036"/>
    </source>
</evidence>
<dbReference type="Proteomes" id="UP000317036">
    <property type="component" value="Unassembled WGS sequence"/>
</dbReference>
<dbReference type="RefSeq" id="WP_144843917.1">
    <property type="nucleotide sequence ID" value="NZ_VNJI01000004.1"/>
</dbReference>
<dbReference type="GO" id="GO:0004553">
    <property type="term" value="F:hydrolase activity, hydrolyzing O-glycosyl compounds"/>
    <property type="evidence" value="ECO:0007669"/>
    <property type="project" value="InterPro"/>
</dbReference>
<name>A0A559KG96_9BACL</name>
<proteinExistence type="predicted"/>